<feature type="compositionally biased region" description="Polar residues" evidence="1">
    <location>
        <begin position="163"/>
        <end position="173"/>
    </location>
</feature>
<evidence type="ECO:0000313" key="2">
    <source>
        <dbReference type="EMBL" id="AEM64135.1"/>
    </source>
</evidence>
<name>G3G993_SUHV</name>
<accession>G3G993</accession>
<evidence type="ECO:0000313" key="3">
    <source>
        <dbReference type="Proteomes" id="UP000154030"/>
    </source>
</evidence>
<evidence type="ECO:0000256" key="1">
    <source>
        <dbReference type="SAM" id="MobiDB-lite"/>
    </source>
</evidence>
<feature type="compositionally biased region" description="Low complexity" evidence="1">
    <location>
        <begin position="104"/>
        <end position="113"/>
    </location>
</feature>
<gene>
    <name evidence="2" type="primary">UL3.5</name>
</gene>
<dbReference type="Pfam" id="PF17502">
    <property type="entry name" value="DUF5434"/>
    <property type="match status" value="1"/>
</dbReference>
<dbReference type="Proteomes" id="UP000154030">
    <property type="component" value="Genome"/>
</dbReference>
<feature type="region of interest" description="Disordered" evidence="1">
    <location>
        <begin position="28"/>
        <end position="221"/>
    </location>
</feature>
<protein>
    <submittedName>
        <fullName evidence="2">V57</fullName>
    </submittedName>
</protein>
<proteinExistence type="predicted"/>
<organism evidence="2 3">
    <name type="scientific">Suid herpesvirus 1</name>
    <name type="common">SuHV-1</name>
    <name type="synonym">Pseudorabies virus</name>
    <dbReference type="NCBI Taxonomy" id="10345"/>
    <lineage>
        <taxon>Viruses</taxon>
        <taxon>Duplodnaviria</taxon>
        <taxon>Heunggongvirae</taxon>
        <taxon>Peploviricota</taxon>
        <taxon>Herviviricetes</taxon>
        <taxon>Herpesvirales</taxon>
        <taxon>Orthoherpesviridae</taxon>
        <taxon>Alphaherpesvirinae</taxon>
        <taxon>Varicellovirus</taxon>
        <taxon>Varicellovirus suidalpha1</taxon>
    </lineage>
</organism>
<dbReference type="InterPro" id="IPR035264">
    <property type="entry name" value="DUF5434"/>
</dbReference>
<reference evidence="2 3" key="1">
    <citation type="journal article" date="2011" name="PLoS Pathog.">
        <title>A wide extent of inter-strain diversity in virulent and vaccine strains of alphaherpesviruses.</title>
        <authorList>
            <person name="Szpara M.L."/>
            <person name="Tafuri Y.R."/>
            <person name="Parsons L."/>
            <person name="Shamim S.R."/>
            <person name="Verstrepen K.J."/>
            <person name="Legendre M."/>
            <person name="Enquist L.W."/>
        </authorList>
    </citation>
    <scope>NUCLEOTIDE SEQUENCE [LARGE SCALE GENOMIC DNA]</scope>
    <source>
        <strain evidence="2">Becker</strain>
    </source>
</reference>
<dbReference type="EMBL" id="JF797219">
    <property type="protein sequence ID" value="AEM64135.1"/>
    <property type="molecule type" value="Genomic_DNA"/>
</dbReference>
<feature type="compositionally biased region" description="Basic residues" evidence="1">
    <location>
        <begin position="90"/>
        <end position="103"/>
    </location>
</feature>
<sequence length="221" mass="23821">MSTFGRASVATVDDYHRFLQANETAARRLAAASRRVSTGGGETRAPRSSRGPHDEEAPLRAGGLGTARGRSRQRGATEPDPVYATVVQPTHHHHHQQHHHRSQHPQQQQQQQRAPRRRGSVHASATAADGPESCAAAPPRRRGSVHASATAAPAVQLPRPRQRSINASTTAAPTPQLPRPRQRSVNASARAAVPSTATLPRPRTPSRGRRAPPASCCYRDQ</sequence>